<protein>
    <submittedName>
        <fullName evidence="1">Uncharacterized protein</fullName>
    </submittedName>
</protein>
<dbReference type="Proteomes" id="UP001064048">
    <property type="component" value="Chromosome Z"/>
</dbReference>
<evidence type="ECO:0000313" key="2">
    <source>
        <dbReference type="Proteomes" id="UP001064048"/>
    </source>
</evidence>
<evidence type="ECO:0000313" key="1">
    <source>
        <dbReference type="EMBL" id="KAI8430849.1"/>
    </source>
</evidence>
<sequence>MFLKEGHLAKGLNSIRLGTVIYDAKFSSSLRHPAPDQHRLDFRRPTRCVDEWSTNFLVVTMAASSALSPSGPLAVCAWQPRDGDGDYIATSFNNMRNNVKYIIYPH</sequence>
<name>A0ACC0K337_CHOFU</name>
<organism evidence="1 2">
    <name type="scientific">Choristoneura fumiferana</name>
    <name type="common">Spruce budworm moth</name>
    <name type="synonym">Archips fumiferana</name>
    <dbReference type="NCBI Taxonomy" id="7141"/>
    <lineage>
        <taxon>Eukaryota</taxon>
        <taxon>Metazoa</taxon>
        <taxon>Ecdysozoa</taxon>
        <taxon>Arthropoda</taxon>
        <taxon>Hexapoda</taxon>
        <taxon>Insecta</taxon>
        <taxon>Pterygota</taxon>
        <taxon>Neoptera</taxon>
        <taxon>Endopterygota</taxon>
        <taxon>Lepidoptera</taxon>
        <taxon>Glossata</taxon>
        <taxon>Ditrysia</taxon>
        <taxon>Tortricoidea</taxon>
        <taxon>Tortricidae</taxon>
        <taxon>Tortricinae</taxon>
        <taxon>Choristoneura</taxon>
    </lineage>
</organism>
<gene>
    <name evidence="1" type="ORF">MSG28_000997</name>
</gene>
<keyword evidence="2" id="KW-1185">Reference proteome</keyword>
<accession>A0ACC0K337</accession>
<proteinExistence type="predicted"/>
<comment type="caution">
    <text evidence="1">The sequence shown here is derived from an EMBL/GenBank/DDBJ whole genome shotgun (WGS) entry which is preliminary data.</text>
</comment>
<reference evidence="1 2" key="1">
    <citation type="journal article" date="2022" name="Genome Biol. Evol.">
        <title>The Spruce Budworm Genome: Reconstructing the Evolutionary History of Antifreeze Proteins.</title>
        <authorList>
            <person name="Beliveau C."/>
            <person name="Gagne P."/>
            <person name="Picq S."/>
            <person name="Vernygora O."/>
            <person name="Keeling C.I."/>
            <person name="Pinkney K."/>
            <person name="Doucet D."/>
            <person name="Wen F."/>
            <person name="Johnston J.S."/>
            <person name="Maaroufi H."/>
            <person name="Boyle B."/>
            <person name="Laroche J."/>
            <person name="Dewar K."/>
            <person name="Juretic N."/>
            <person name="Blackburn G."/>
            <person name="Nisole A."/>
            <person name="Brunet B."/>
            <person name="Brandao M."/>
            <person name="Lumley L."/>
            <person name="Duan J."/>
            <person name="Quan G."/>
            <person name="Lucarotti C.J."/>
            <person name="Roe A.D."/>
            <person name="Sperling F.A.H."/>
            <person name="Levesque R.C."/>
            <person name="Cusson M."/>
        </authorList>
    </citation>
    <scope>NUCLEOTIDE SEQUENCE [LARGE SCALE GENOMIC DNA]</scope>
    <source>
        <strain evidence="1">Glfc:IPQL:Cfum</strain>
    </source>
</reference>
<dbReference type="EMBL" id="CM046131">
    <property type="protein sequence ID" value="KAI8430849.1"/>
    <property type="molecule type" value="Genomic_DNA"/>
</dbReference>